<dbReference type="CDD" id="cd03244">
    <property type="entry name" value="ABCC_MRP_domain2"/>
    <property type="match status" value="1"/>
</dbReference>
<feature type="transmembrane region" description="Helical" evidence="10">
    <location>
        <begin position="298"/>
        <end position="316"/>
    </location>
</feature>
<keyword evidence="5" id="KW-0547">Nucleotide-binding</keyword>
<dbReference type="InterPro" id="IPR044726">
    <property type="entry name" value="ABCC_6TM_D2"/>
</dbReference>
<feature type="region of interest" description="Disordered" evidence="9">
    <location>
        <begin position="32"/>
        <end position="55"/>
    </location>
</feature>
<dbReference type="SUPFAM" id="SSF52540">
    <property type="entry name" value="P-loop containing nucleoside triphosphate hydrolases"/>
    <property type="match status" value="2"/>
</dbReference>
<feature type="compositionally biased region" description="Basic and acidic residues" evidence="9">
    <location>
        <begin position="41"/>
        <end position="55"/>
    </location>
</feature>
<feature type="transmembrane region" description="Helical" evidence="10">
    <location>
        <begin position="272"/>
        <end position="292"/>
    </location>
</feature>
<dbReference type="InterPro" id="IPR017871">
    <property type="entry name" value="ABC_transporter-like_CS"/>
</dbReference>
<gene>
    <name evidence="13" type="ORF">CSSPTR1EN2_LOCUS13064</name>
</gene>
<dbReference type="PROSITE" id="PS00211">
    <property type="entry name" value="ABC_TRANSPORTER_1"/>
    <property type="match status" value="1"/>
</dbReference>
<dbReference type="InterPro" id="IPR050173">
    <property type="entry name" value="ABC_transporter_C-like"/>
</dbReference>
<dbReference type="SUPFAM" id="SSF90123">
    <property type="entry name" value="ABC transporter transmembrane region"/>
    <property type="match status" value="2"/>
</dbReference>
<evidence type="ECO:0000259" key="12">
    <source>
        <dbReference type="PROSITE" id="PS50929"/>
    </source>
</evidence>
<dbReference type="InterPro" id="IPR036640">
    <property type="entry name" value="ABC1_TM_sf"/>
</dbReference>
<dbReference type="PROSITE" id="PS50893">
    <property type="entry name" value="ABC_TRANSPORTER_2"/>
    <property type="match status" value="2"/>
</dbReference>
<dbReference type="SMART" id="SM00382">
    <property type="entry name" value="AAA"/>
    <property type="match status" value="2"/>
</dbReference>
<dbReference type="CDD" id="cd03250">
    <property type="entry name" value="ABCC_MRP_domain1"/>
    <property type="match status" value="1"/>
</dbReference>
<dbReference type="CDD" id="cd18579">
    <property type="entry name" value="ABC_6TM_ABCC_D1"/>
    <property type="match status" value="1"/>
</dbReference>
<dbReference type="PROSITE" id="PS50929">
    <property type="entry name" value="ABC_TM1F"/>
    <property type="match status" value="2"/>
</dbReference>
<dbReference type="InterPro" id="IPR003593">
    <property type="entry name" value="AAA+_ATPase"/>
</dbReference>
<dbReference type="InterPro" id="IPR044746">
    <property type="entry name" value="ABCC_6TM_D1"/>
</dbReference>
<feature type="domain" description="ABC transmembrane type-1" evidence="12">
    <location>
        <begin position="900"/>
        <end position="1174"/>
    </location>
</feature>
<keyword evidence="14" id="KW-1185">Reference proteome</keyword>
<reference evidence="13" key="1">
    <citation type="submission" date="2024-02" db="EMBL/GenBank/DDBJ databases">
        <authorList>
            <consortium name="ELIXIR-Norway"/>
            <consortium name="Elixir Norway"/>
        </authorList>
    </citation>
    <scope>NUCLEOTIDE SEQUENCE</scope>
</reference>
<feature type="transmembrane region" description="Helical" evidence="10">
    <location>
        <begin position="191"/>
        <end position="212"/>
    </location>
</feature>
<evidence type="ECO:0000256" key="5">
    <source>
        <dbReference type="ARBA" id="ARBA00022741"/>
    </source>
</evidence>
<dbReference type="CDD" id="cd18580">
    <property type="entry name" value="ABC_6TM_ABCC_D2"/>
    <property type="match status" value="1"/>
</dbReference>
<name>A0ABP0UAJ5_9BRYO</name>
<evidence type="ECO:0000256" key="2">
    <source>
        <dbReference type="ARBA" id="ARBA00009726"/>
    </source>
</evidence>
<feature type="compositionally biased region" description="Polar residues" evidence="9">
    <location>
        <begin position="790"/>
        <end position="800"/>
    </location>
</feature>
<evidence type="ECO:0000256" key="7">
    <source>
        <dbReference type="ARBA" id="ARBA00022989"/>
    </source>
</evidence>
<evidence type="ECO:0000259" key="11">
    <source>
        <dbReference type="PROSITE" id="PS50893"/>
    </source>
</evidence>
<feature type="transmembrane region" description="Helical" evidence="10">
    <location>
        <begin position="388"/>
        <end position="407"/>
    </location>
</feature>
<dbReference type="Gene3D" id="1.20.1560.10">
    <property type="entry name" value="ABC transporter type 1, transmembrane domain"/>
    <property type="match status" value="2"/>
</dbReference>
<evidence type="ECO:0000313" key="13">
    <source>
        <dbReference type="EMBL" id="CAK9215915.1"/>
    </source>
</evidence>
<evidence type="ECO:0000256" key="6">
    <source>
        <dbReference type="ARBA" id="ARBA00022840"/>
    </source>
</evidence>
<dbReference type="InterPro" id="IPR027417">
    <property type="entry name" value="P-loop_NTPase"/>
</dbReference>
<evidence type="ECO:0000256" key="4">
    <source>
        <dbReference type="ARBA" id="ARBA00022692"/>
    </source>
</evidence>
<evidence type="ECO:0000256" key="3">
    <source>
        <dbReference type="ARBA" id="ARBA00022448"/>
    </source>
</evidence>
<keyword evidence="4 10" id="KW-0812">Transmembrane</keyword>
<keyword evidence="3" id="KW-0813">Transport</keyword>
<dbReference type="EMBL" id="OZ019894">
    <property type="protein sequence ID" value="CAK9215915.1"/>
    <property type="molecule type" value="Genomic_DNA"/>
</dbReference>
<feature type="transmembrane region" description="Helical" evidence="10">
    <location>
        <begin position="894"/>
        <end position="914"/>
    </location>
</feature>
<evidence type="ECO:0000256" key="10">
    <source>
        <dbReference type="SAM" id="Phobius"/>
    </source>
</evidence>
<feature type="transmembrane region" description="Helical" evidence="10">
    <location>
        <begin position="1032"/>
        <end position="1052"/>
    </location>
</feature>
<dbReference type="Pfam" id="PF00005">
    <property type="entry name" value="ABC_tran"/>
    <property type="match status" value="2"/>
</dbReference>
<feature type="transmembrane region" description="Helical" evidence="10">
    <location>
        <begin position="934"/>
        <end position="956"/>
    </location>
</feature>
<organism evidence="13 14">
    <name type="scientific">Sphagnum troendelagicum</name>
    <dbReference type="NCBI Taxonomy" id="128251"/>
    <lineage>
        <taxon>Eukaryota</taxon>
        <taxon>Viridiplantae</taxon>
        <taxon>Streptophyta</taxon>
        <taxon>Embryophyta</taxon>
        <taxon>Bryophyta</taxon>
        <taxon>Sphagnophytina</taxon>
        <taxon>Sphagnopsida</taxon>
        <taxon>Sphagnales</taxon>
        <taxon>Sphagnaceae</taxon>
        <taxon>Sphagnum</taxon>
    </lineage>
</organism>
<dbReference type="PANTHER" id="PTHR24223">
    <property type="entry name" value="ATP-BINDING CASSETTE SUB-FAMILY C"/>
    <property type="match status" value="1"/>
</dbReference>
<feature type="domain" description="ABC transporter" evidence="11">
    <location>
        <begin position="517"/>
        <end position="743"/>
    </location>
</feature>
<proteinExistence type="inferred from homology"/>
<feature type="transmembrane region" description="Helical" evidence="10">
    <location>
        <begin position="154"/>
        <end position="179"/>
    </location>
</feature>
<evidence type="ECO:0000256" key="8">
    <source>
        <dbReference type="ARBA" id="ARBA00023136"/>
    </source>
</evidence>
<evidence type="ECO:0000256" key="1">
    <source>
        <dbReference type="ARBA" id="ARBA00004141"/>
    </source>
</evidence>
<dbReference type="Proteomes" id="UP001497512">
    <property type="component" value="Chromosome 2"/>
</dbReference>
<keyword evidence="7 10" id="KW-1133">Transmembrane helix</keyword>
<feature type="domain" description="ABC transmembrane type-1" evidence="12">
    <location>
        <begin position="169"/>
        <end position="425"/>
    </location>
</feature>
<evidence type="ECO:0000256" key="9">
    <source>
        <dbReference type="SAM" id="MobiDB-lite"/>
    </source>
</evidence>
<feature type="region of interest" description="Disordered" evidence="9">
    <location>
        <begin position="788"/>
        <end position="810"/>
    </location>
</feature>
<feature type="transmembrane region" description="Helical" evidence="10">
    <location>
        <begin position="1117"/>
        <end position="1138"/>
    </location>
</feature>
<dbReference type="Pfam" id="PF00664">
    <property type="entry name" value="ABC_membrane"/>
    <property type="match status" value="2"/>
</dbReference>
<feature type="domain" description="ABC transporter" evidence="11">
    <location>
        <begin position="1211"/>
        <end position="1447"/>
    </location>
</feature>
<dbReference type="InterPro" id="IPR011527">
    <property type="entry name" value="ABC1_TM_dom"/>
</dbReference>
<dbReference type="InterPro" id="IPR003439">
    <property type="entry name" value="ABC_transporter-like_ATP-bd"/>
</dbReference>
<sequence length="1490" mass="164407">MNLDQRRITYSGSGLMGIADDDNESKKKKIADLAEEEDDEKNQKSVEGGKDDDSDECLRVIRTKGPSPELKASIPSFLFWQWLRPLIVVGNRKPLEAEDLFDLNPKEGTYYCVQRWQESIVKEKKKKKRTTKRDSNGAFPSVWRIMFRSFGKELLVGAICKPIWLTAVLLQVYVLRALVQVAQNSDTEHLHWWWAMILVGAMMITSVTQSVAQHHCLKIGQRVGMKLRATVAMAVFDKLLSMRTAALVGTNSGNMLNLVTNDTQKILDASMYAHFAWFAAVEISVVGGLVIYEAGVAAIPGVVLVFLTQPLQVKVAQMVGRIRRRAIRYTDARVCSIDEILTGVRVVKYNGWIAAFLKRISDLRIAELKLITKAAFLRASNSTIRDGAIPLVSLVTFGIYVAIHGGAALTPGLAFTVLALFSILIRVYAIAPQGVQTASEALVAIQRLQRLLDLPDGNGFSSPTEAAAVSAINPDAAIAVVNGTFSWNIQEKTLLTNKRLKSTGKEQKEGNRTLAKLQLQKTTQERQSASMDRALTNLEGINFQVKRAEFVAIVGTVGSGKSSFLLALLGEMECLKGVFTTDRSVAYVPQQPWILNGTVRDNILFGSKFDEDRYRQTISACALDHDISQLIAGHDTEIGERGVNLSGGQKARLSLARACYSDAPLVLLDDPLAAVDVPTAKHLMEHVLSGILKGRTVVLVTHNKVSLGLCDQVYMMEQGRLEPVTIHKLELKREPVLDEDSRCNTSTGLCSAAQVGEVTSSEVQHARGFDGISDGNIEALDQFIDKSHRSPVTESVQEEGNSVGEENNRLEESLSKELKLENVMDAVSKLENLVDMVSKAAGTFSVENSELIGDQEGTKNDSNAGGMLTVKEDRVEGVVTWATYIQYVRDGGGLAFFTSVMAVFLMGQALRVMVDYWLSIWVDRKYQLSTRIYVISYACFVGAAITFSLGRALMFTKAALWSARKMHSLMAERVLRSPQLFFDQNPVGRILNRFGKDQAMVDELLPYTAQMMLEMLVSCLGSISIISVLMPWFLLCIPPLVLVFLYFQRCYVAVSRELKRLDGLSRSPLYAHFSETFQGITSVRAYGAEKRMHNHFIHLIDANHRAFIMFVHSSRWLGVRLDFVAAICVTLTALLVVLRRHSIGPGLAGVVLVQSLQITDFFQYGVRMASETENYFTSVERIQAYTVLPTEGNSQTKPGKISDNWPKHGEIDFVHYTLAYQENLPPVLKDITFKVKAQEKVGILGRTGAGKSSLASALFRLVDNSACSGSILVDGIDIAGVGLDELRQRLSIIPQDPVLFKGTIRLNLDPFERHTDAEINEAISRVHLSKKIKSLTNGIDSLVAEYGANFSVGQRQLLCLARSLLKRSRIIVMDEATAAVDGETDQLIQTAMCSLFHDSTVLTIAHRLNTIIDCDRVLVLANGQVAEFDTPANLLRNAGNFLSSSSSQNGDQSTSNVYHIFADMVAQSGPALAEQLLKAAEASELVRNKL</sequence>
<keyword evidence="8 10" id="KW-0472">Membrane</keyword>
<comment type="subcellular location">
    <subcellularLocation>
        <location evidence="1">Membrane</location>
        <topology evidence="1">Multi-pass membrane protein</topology>
    </subcellularLocation>
</comment>
<accession>A0ABP0UAJ5</accession>
<keyword evidence="6" id="KW-0067">ATP-binding</keyword>
<dbReference type="Gene3D" id="3.40.50.300">
    <property type="entry name" value="P-loop containing nucleotide triphosphate hydrolases"/>
    <property type="match status" value="2"/>
</dbReference>
<evidence type="ECO:0000313" key="14">
    <source>
        <dbReference type="Proteomes" id="UP001497512"/>
    </source>
</evidence>
<protein>
    <submittedName>
        <fullName evidence="13">Uncharacterized protein</fullName>
    </submittedName>
</protein>
<dbReference type="PANTHER" id="PTHR24223:SF401">
    <property type="entry name" value="ATP-BINDING CASSETTE TRANSPORTER SUBFAMILY C"/>
    <property type="match status" value="1"/>
</dbReference>
<comment type="similarity">
    <text evidence="2">Belongs to the ABC transporter superfamily. ABCC family. Conjugate transporter (TC 3.A.1.208) subfamily.</text>
</comment>